<feature type="domain" description="Glycosyltransferase RgtA/B/C/D-like" evidence="9">
    <location>
        <begin position="76"/>
        <end position="230"/>
    </location>
</feature>
<feature type="transmembrane region" description="Helical" evidence="8">
    <location>
        <begin position="146"/>
        <end position="166"/>
    </location>
</feature>
<feature type="transmembrane region" description="Helical" evidence="8">
    <location>
        <begin position="98"/>
        <end position="116"/>
    </location>
</feature>
<evidence type="ECO:0000259" key="9">
    <source>
        <dbReference type="Pfam" id="PF13231"/>
    </source>
</evidence>
<evidence type="ECO:0000256" key="3">
    <source>
        <dbReference type="ARBA" id="ARBA00022676"/>
    </source>
</evidence>
<evidence type="ECO:0000256" key="6">
    <source>
        <dbReference type="ARBA" id="ARBA00022989"/>
    </source>
</evidence>
<evidence type="ECO:0000256" key="1">
    <source>
        <dbReference type="ARBA" id="ARBA00004651"/>
    </source>
</evidence>
<keyword evidence="6 8" id="KW-1133">Transmembrane helix</keyword>
<organism evidence="10 11">
    <name type="scientific">Candidatus Giovannonibacteria bacterium RIFCSPLOWO2_01_FULL_46_32</name>
    <dbReference type="NCBI Taxonomy" id="1798353"/>
    <lineage>
        <taxon>Bacteria</taxon>
        <taxon>Candidatus Giovannoniibacteriota</taxon>
    </lineage>
</organism>
<evidence type="ECO:0000313" key="10">
    <source>
        <dbReference type="EMBL" id="OGF87167.1"/>
    </source>
</evidence>
<gene>
    <name evidence="10" type="ORF">A3B19_01845</name>
</gene>
<dbReference type="PANTHER" id="PTHR33908">
    <property type="entry name" value="MANNOSYLTRANSFERASE YKCB-RELATED"/>
    <property type="match status" value="1"/>
</dbReference>
<reference evidence="10 11" key="1">
    <citation type="journal article" date="2016" name="Nat. Commun.">
        <title>Thousands of microbial genomes shed light on interconnected biogeochemical processes in an aquifer system.</title>
        <authorList>
            <person name="Anantharaman K."/>
            <person name="Brown C.T."/>
            <person name="Hug L.A."/>
            <person name="Sharon I."/>
            <person name="Castelle C.J."/>
            <person name="Probst A.J."/>
            <person name="Thomas B.C."/>
            <person name="Singh A."/>
            <person name="Wilkins M.J."/>
            <person name="Karaoz U."/>
            <person name="Brodie E.L."/>
            <person name="Williams K.H."/>
            <person name="Hubbard S.S."/>
            <person name="Banfield J.F."/>
        </authorList>
    </citation>
    <scope>NUCLEOTIDE SEQUENCE [LARGE SCALE GENOMIC DNA]</scope>
</reference>
<feature type="transmembrane region" description="Helical" evidence="8">
    <location>
        <begin position="73"/>
        <end position="91"/>
    </location>
</feature>
<dbReference type="PANTHER" id="PTHR33908:SF11">
    <property type="entry name" value="MEMBRANE PROTEIN"/>
    <property type="match status" value="1"/>
</dbReference>
<keyword evidence="3" id="KW-0328">Glycosyltransferase</keyword>
<dbReference type="AlphaFoldDB" id="A0A1F5XH26"/>
<dbReference type="EMBL" id="MFIF01000007">
    <property type="protein sequence ID" value="OGF87167.1"/>
    <property type="molecule type" value="Genomic_DNA"/>
</dbReference>
<dbReference type="GO" id="GO:0009103">
    <property type="term" value="P:lipopolysaccharide biosynthetic process"/>
    <property type="evidence" value="ECO:0007669"/>
    <property type="project" value="UniProtKB-ARBA"/>
</dbReference>
<comment type="subcellular location">
    <subcellularLocation>
        <location evidence="1">Cell membrane</location>
        <topology evidence="1">Multi-pass membrane protein</topology>
    </subcellularLocation>
</comment>
<evidence type="ECO:0000256" key="7">
    <source>
        <dbReference type="ARBA" id="ARBA00023136"/>
    </source>
</evidence>
<keyword evidence="5 8" id="KW-0812">Transmembrane</keyword>
<evidence type="ECO:0000256" key="8">
    <source>
        <dbReference type="SAM" id="Phobius"/>
    </source>
</evidence>
<proteinExistence type="predicted"/>
<evidence type="ECO:0000256" key="5">
    <source>
        <dbReference type="ARBA" id="ARBA00022692"/>
    </source>
</evidence>
<evidence type="ECO:0000256" key="2">
    <source>
        <dbReference type="ARBA" id="ARBA00022475"/>
    </source>
</evidence>
<comment type="caution">
    <text evidence="10">The sequence shown here is derived from an EMBL/GenBank/DDBJ whole genome shotgun (WGS) entry which is preliminary data.</text>
</comment>
<feature type="transmembrane region" description="Helical" evidence="8">
    <location>
        <begin position="427"/>
        <end position="447"/>
    </location>
</feature>
<feature type="transmembrane region" description="Helical" evidence="8">
    <location>
        <begin position="7"/>
        <end position="26"/>
    </location>
</feature>
<dbReference type="Proteomes" id="UP000177346">
    <property type="component" value="Unassembled WGS sequence"/>
</dbReference>
<feature type="transmembrane region" description="Helical" evidence="8">
    <location>
        <begin position="360"/>
        <end position="379"/>
    </location>
</feature>
<dbReference type="GO" id="GO:0005886">
    <property type="term" value="C:plasma membrane"/>
    <property type="evidence" value="ECO:0007669"/>
    <property type="project" value="UniProtKB-SubCell"/>
</dbReference>
<dbReference type="GO" id="GO:0016763">
    <property type="term" value="F:pentosyltransferase activity"/>
    <property type="evidence" value="ECO:0007669"/>
    <property type="project" value="TreeGrafter"/>
</dbReference>
<dbReference type="Pfam" id="PF13231">
    <property type="entry name" value="PMT_2"/>
    <property type="match status" value="1"/>
</dbReference>
<dbReference type="InterPro" id="IPR050297">
    <property type="entry name" value="LipidA_mod_glycosyltrf_83"/>
</dbReference>
<feature type="transmembrane region" description="Helical" evidence="8">
    <location>
        <begin position="215"/>
        <end position="235"/>
    </location>
</feature>
<evidence type="ECO:0000256" key="4">
    <source>
        <dbReference type="ARBA" id="ARBA00022679"/>
    </source>
</evidence>
<name>A0A1F5XH26_9BACT</name>
<accession>A0A1F5XH26</accession>
<keyword evidence="2" id="KW-1003">Cell membrane</keyword>
<sequence>MRKEICIMGGIFFLALLAAVVHFSVWNNLSELAIPLSQVSFGSLDPWSPFTGQAVSLTHTGTFNYSEPGYIGLTQRGPVYASIVAVGLLLFGERASSVLLVNIFLLFAALFFLWRISKQFLSGWWAFLPSLLLGVYWEVSTFVAFGSYEMFALAMATFSVWSFFHYRDTRNIWWLVAAGCGVGAWVLEKPILILSVPFFVIIVIAWQWSRLNRRTLAIHIFLFIALVGVIIGVWSQRNYRVLGTRELGTGGVILLRRASQVDFTPPELISMGLSFAVGDYVGAKLYSAFPRENGLPAEPKTWDPAIERRLETSHFYGFDKEKGFHWIVTDLDGTEMTRVKFDARLKEEAIMKIKKRPVKFFLVGFLNLLRLNAPINYGSQEIMHVFVGAHDSIPPVGKIGIILILRGIWYAFLALVLYGIVRHAKDWQTWGLIAFVALYYNGMYAFFTHAEVRYILTAMPFYLIFFTDSLQLFYETYSARRA</sequence>
<dbReference type="InterPro" id="IPR038731">
    <property type="entry name" value="RgtA/B/C-like"/>
</dbReference>
<feature type="transmembrane region" description="Helical" evidence="8">
    <location>
        <begin position="399"/>
        <end position="420"/>
    </location>
</feature>
<evidence type="ECO:0000313" key="11">
    <source>
        <dbReference type="Proteomes" id="UP000177346"/>
    </source>
</evidence>
<keyword evidence="7 8" id="KW-0472">Membrane</keyword>
<feature type="transmembrane region" description="Helical" evidence="8">
    <location>
        <begin position="192"/>
        <end position="209"/>
    </location>
</feature>
<protein>
    <recommendedName>
        <fullName evidence="9">Glycosyltransferase RgtA/B/C/D-like domain-containing protein</fullName>
    </recommendedName>
</protein>
<feature type="transmembrane region" description="Helical" evidence="8">
    <location>
        <begin position="453"/>
        <end position="474"/>
    </location>
</feature>
<keyword evidence="4" id="KW-0808">Transferase</keyword>